<dbReference type="Gene3D" id="1.20.1260.10">
    <property type="match status" value="1"/>
</dbReference>
<proteinExistence type="predicted"/>
<feature type="region of interest" description="Disordered" evidence="1">
    <location>
        <begin position="23"/>
        <end position="53"/>
    </location>
</feature>
<organism evidence="4 5">
    <name type="scientific">Gordonia sesuvii</name>
    <dbReference type="NCBI Taxonomy" id="3116777"/>
    <lineage>
        <taxon>Bacteria</taxon>
        <taxon>Bacillati</taxon>
        <taxon>Actinomycetota</taxon>
        <taxon>Actinomycetes</taxon>
        <taxon>Mycobacteriales</taxon>
        <taxon>Gordoniaceae</taxon>
        <taxon>Gordonia</taxon>
    </lineage>
</organism>
<dbReference type="EMBL" id="JAZDUF010000001">
    <property type="protein sequence ID" value="MEE3849948.1"/>
    <property type="molecule type" value="Genomic_DNA"/>
</dbReference>
<feature type="region of interest" description="Disordered" evidence="1">
    <location>
        <begin position="116"/>
        <end position="144"/>
    </location>
</feature>
<reference evidence="4 5" key="1">
    <citation type="submission" date="2024-01" db="EMBL/GenBank/DDBJ databases">
        <title>Draft genome sequence of Gordonia sp. LSe1-13.</title>
        <authorList>
            <person name="Suphannarot A."/>
            <person name="Mingma R."/>
        </authorList>
    </citation>
    <scope>NUCLEOTIDE SEQUENCE [LARGE SCALE GENOMIC DNA]</scope>
    <source>
        <strain evidence="4 5">LSe1-13</strain>
    </source>
</reference>
<feature type="chain" id="PRO_5046394655" evidence="2">
    <location>
        <begin position="23"/>
        <end position="223"/>
    </location>
</feature>
<evidence type="ECO:0000313" key="5">
    <source>
        <dbReference type="Proteomes" id="UP001347146"/>
    </source>
</evidence>
<evidence type="ECO:0000313" key="4">
    <source>
        <dbReference type="EMBL" id="MEE3849948.1"/>
    </source>
</evidence>
<feature type="compositionally biased region" description="Basic and acidic residues" evidence="1">
    <location>
        <begin position="130"/>
        <end position="144"/>
    </location>
</feature>
<dbReference type="RefSeq" id="WP_330431552.1">
    <property type="nucleotide sequence ID" value="NZ_JAZDUF010000001.1"/>
</dbReference>
<feature type="domain" description="DUF305" evidence="3">
    <location>
        <begin position="58"/>
        <end position="220"/>
    </location>
</feature>
<protein>
    <submittedName>
        <fullName evidence="4">DUF305 domain-containing protein</fullName>
    </submittedName>
</protein>
<comment type="caution">
    <text evidence="4">The sequence shown here is derived from an EMBL/GenBank/DDBJ whole genome shotgun (WGS) entry which is preliminary data.</text>
</comment>
<dbReference type="Pfam" id="PF03713">
    <property type="entry name" value="DUF305"/>
    <property type="match status" value="1"/>
</dbReference>
<evidence type="ECO:0000259" key="3">
    <source>
        <dbReference type="Pfam" id="PF03713"/>
    </source>
</evidence>
<accession>A0ABU7MA08</accession>
<gene>
    <name evidence="4" type="ORF">VZC37_06365</name>
</gene>
<keyword evidence="5" id="KW-1185">Reference proteome</keyword>
<dbReference type="PANTHER" id="PTHR36933">
    <property type="entry name" value="SLL0788 PROTEIN"/>
    <property type="match status" value="1"/>
</dbReference>
<dbReference type="PANTHER" id="PTHR36933:SF1">
    <property type="entry name" value="SLL0788 PROTEIN"/>
    <property type="match status" value="1"/>
</dbReference>
<dbReference type="Proteomes" id="UP001347146">
    <property type="component" value="Unassembled WGS sequence"/>
</dbReference>
<dbReference type="InterPro" id="IPR012347">
    <property type="entry name" value="Ferritin-like"/>
</dbReference>
<keyword evidence="2" id="KW-0732">Signal</keyword>
<name>A0ABU7MA08_9ACTN</name>
<dbReference type="PROSITE" id="PS51257">
    <property type="entry name" value="PROKAR_LIPOPROTEIN"/>
    <property type="match status" value="1"/>
</dbReference>
<dbReference type="InterPro" id="IPR005183">
    <property type="entry name" value="DUF305_CopM-like"/>
</dbReference>
<sequence>MKRQIFACSTVVAVALLGACSADDEPAASSSGPAVSTTSLSLESSADSPQAETHNDADIAFNQMMIPHHMQALMMADLVPERTSTPAVRDLADRIRAGQQPEIDEMSARLREWGVADASTSDPSTSGGHMSDDGGHGDHMSPDGHDMAGMMTPAEMAALSAARGAEFDRLWLEGMIAHHEGAVEMADTELADGIHEPSRELATRIKATQQDEIEEMNSILAER</sequence>
<evidence type="ECO:0000256" key="1">
    <source>
        <dbReference type="SAM" id="MobiDB-lite"/>
    </source>
</evidence>
<evidence type="ECO:0000256" key="2">
    <source>
        <dbReference type="SAM" id="SignalP"/>
    </source>
</evidence>
<feature type="compositionally biased region" description="Polar residues" evidence="1">
    <location>
        <begin position="28"/>
        <end position="52"/>
    </location>
</feature>
<feature type="signal peptide" evidence="2">
    <location>
        <begin position="1"/>
        <end position="22"/>
    </location>
</feature>